<keyword evidence="3" id="KW-1185">Reference proteome</keyword>
<protein>
    <submittedName>
        <fullName evidence="2">Polysaccharide pyruvyl transferase</fullName>
    </submittedName>
</protein>
<dbReference type="EMBL" id="FQUO01000002">
    <property type="protein sequence ID" value="SHE66897.1"/>
    <property type="molecule type" value="Genomic_DNA"/>
</dbReference>
<dbReference type="InterPro" id="IPR007345">
    <property type="entry name" value="Polysacch_pyruvyl_Trfase"/>
</dbReference>
<feature type="domain" description="Polysaccharide pyruvyl transferase" evidence="1">
    <location>
        <begin position="45"/>
        <end position="320"/>
    </location>
</feature>
<sequence>MHPCWTAFCIRQIAAGAKLPGTIRKIPANMNPLKIGVLTLHKSFNYGSYWQAMHLVRFLAKEGAAVRLLEHQSGRVLFAELKCGLQPVLPTPVPPSDRPFYRKRLNAFMEAFEQMPCSEPFPLEDAGQMPPSDLVVVGSDEVWNLFHPWYGGASLFWGDGVNTQMLVSYAASFGSYPAQQGLGAEWAEKLRQFDLIAVRDQNSRQLVQSATGIDPELVVDPCLLTEEPGAPDTDQPVPERYLAVYGHNFEPHFIEHAKEFARRSGLPLVSIGYRNDWADQHWIEAGPIEFDGFMRNSAAVITNFFHGCVFALRYHRPFACAATPYRSIKVISLMDKLGGLNHLVHEGSPYTAFEDALTQPLAPYLLHRIGQLRQSSQAYLQRALQLKQYQYA</sequence>
<dbReference type="OrthoDB" id="9799278at2"/>
<name>A0A1M4VDB9_9BACT</name>
<evidence type="ECO:0000313" key="3">
    <source>
        <dbReference type="Proteomes" id="UP000184368"/>
    </source>
</evidence>
<dbReference type="AlphaFoldDB" id="A0A1M4VDB9"/>
<keyword evidence="2" id="KW-0808">Transferase</keyword>
<organism evidence="2 3">
    <name type="scientific">Cnuella takakiae</name>
    <dbReference type="NCBI Taxonomy" id="1302690"/>
    <lineage>
        <taxon>Bacteria</taxon>
        <taxon>Pseudomonadati</taxon>
        <taxon>Bacteroidota</taxon>
        <taxon>Chitinophagia</taxon>
        <taxon>Chitinophagales</taxon>
        <taxon>Chitinophagaceae</taxon>
        <taxon>Cnuella</taxon>
    </lineage>
</organism>
<proteinExistence type="predicted"/>
<dbReference type="Pfam" id="PF04230">
    <property type="entry name" value="PS_pyruv_trans"/>
    <property type="match status" value="1"/>
</dbReference>
<reference evidence="2 3" key="1">
    <citation type="submission" date="2016-11" db="EMBL/GenBank/DDBJ databases">
        <authorList>
            <person name="Jaros S."/>
            <person name="Januszkiewicz K."/>
            <person name="Wedrychowicz H."/>
        </authorList>
    </citation>
    <scope>NUCLEOTIDE SEQUENCE [LARGE SCALE GENOMIC DNA]</scope>
    <source>
        <strain evidence="2 3">DSM 26897</strain>
    </source>
</reference>
<dbReference type="RefSeq" id="WP_083596340.1">
    <property type="nucleotide sequence ID" value="NZ_FQUO01000002.1"/>
</dbReference>
<evidence type="ECO:0000259" key="1">
    <source>
        <dbReference type="Pfam" id="PF04230"/>
    </source>
</evidence>
<evidence type="ECO:0000313" key="2">
    <source>
        <dbReference type="EMBL" id="SHE66897.1"/>
    </source>
</evidence>
<dbReference type="STRING" id="1302690.BUE76_12600"/>
<accession>A0A1M4VDB9</accession>
<dbReference type="Proteomes" id="UP000184368">
    <property type="component" value="Unassembled WGS sequence"/>
</dbReference>
<dbReference type="GO" id="GO:0016740">
    <property type="term" value="F:transferase activity"/>
    <property type="evidence" value="ECO:0007669"/>
    <property type="project" value="UniProtKB-KW"/>
</dbReference>
<gene>
    <name evidence="2" type="ORF">SAMN05444008_102225</name>
</gene>